<dbReference type="Gene3D" id="3.40.50.300">
    <property type="entry name" value="P-loop containing nucleotide triphosphate hydrolases"/>
    <property type="match status" value="1"/>
</dbReference>
<reference evidence="3" key="1">
    <citation type="submission" date="2018-06" db="EMBL/GenBank/DDBJ databases">
        <authorList>
            <person name="Zhirakovskaya E."/>
        </authorList>
    </citation>
    <scope>NUCLEOTIDE SEQUENCE</scope>
</reference>
<organism evidence="3">
    <name type="scientific">hydrothermal vent metagenome</name>
    <dbReference type="NCBI Taxonomy" id="652676"/>
    <lineage>
        <taxon>unclassified sequences</taxon>
        <taxon>metagenomes</taxon>
        <taxon>ecological metagenomes</taxon>
    </lineage>
</organism>
<evidence type="ECO:0000313" key="3">
    <source>
        <dbReference type="EMBL" id="VAW33075.1"/>
    </source>
</evidence>
<dbReference type="InterPro" id="IPR027417">
    <property type="entry name" value="P-loop_NTPase"/>
</dbReference>
<dbReference type="GO" id="GO:0007165">
    <property type="term" value="P:signal transduction"/>
    <property type="evidence" value="ECO:0007669"/>
    <property type="project" value="InterPro"/>
</dbReference>
<feature type="domain" description="TIR" evidence="2">
    <location>
        <begin position="1"/>
        <end position="111"/>
    </location>
</feature>
<dbReference type="InterPro" id="IPR035897">
    <property type="entry name" value="Toll_tir_struct_dom_sf"/>
</dbReference>
<name>A0A3B0UPT8_9ZZZZ</name>
<accession>A0A3B0UPT8</accession>
<dbReference type="SUPFAM" id="SSF52200">
    <property type="entry name" value="Toll/Interleukin receptor TIR domain"/>
    <property type="match status" value="1"/>
</dbReference>
<evidence type="ECO:0000256" key="1">
    <source>
        <dbReference type="SAM" id="MobiDB-lite"/>
    </source>
</evidence>
<dbReference type="Pfam" id="PF14516">
    <property type="entry name" value="AAA_35"/>
    <property type="match status" value="1"/>
</dbReference>
<dbReference type="SUPFAM" id="SSF52540">
    <property type="entry name" value="P-loop containing nucleoside triphosphate hydrolases"/>
    <property type="match status" value="1"/>
</dbReference>
<dbReference type="AlphaFoldDB" id="A0A3B0UPT8"/>
<dbReference type="PROSITE" id="PS50104">
    <property type="entry name" value="TIR"/>
    <property type="match status" value="1"/>
</dbReference>
<dbReference type="InterPro" id="IPR000157">
    <property type="entry name" value="TIR_dom"/>
</dbReference>
<evidence type="ECO:0000259" key="2">
    <source>
        <dbReference type="PROSITE" id="PS50104"/>
    </source>
</evidence>
<protein>
    <recommendedName>
        <fullName evidence="2">TIR domain-containing protein</fullName>
    </recommendedName>
</protein>
<dbReference type="Pfam" id="PF13676">
    <property type="entry name" value="TIR_2"/>
    <property type="match status" value="1"/>
</dbReference>
<proteinExistence type="predicted"/>
<gene>
    <name evidence="3" type="ORF">MNBD_CHLOROFLEXI01-502</name>
</gene>
<dbReference type="Gene3D" id="3.40.50.10140">
    <property type="entry name" value="Toll/interleukin-1 receptor homology (TIR) domain"/>
    <property type="match status" value="1"/>
</dbReference>
<dbReference type="EMBL" id="UOEU01000417">
    <property type="protein sequence ID" value="VAW33075.1"/>
    <property type="molecule type" value="Genomic_DNA"/>
</dbReference>
<sequence>MNELGHTVFIDQDLRTGEAWLDRIDAEIKAADYLILLLSADSIDSEMVRSEISRANEYQKAQGKPQLLPVRVAFDGMLPYAIAAFLNPKQYVVWQSPADNEAVVAAIVQAIDETLGDLPDPFSQIPETEAALSEDGRYLTSSQTSPPPSPEFDPRFIKRLTAPGGAVRFSDKLYVERDEDGDLHTEIVQWGATITIRAPRQTGKTSLLMRGLHHARQSGAEVVFIDGQSLGLDAQSQLDPFLRGLAETLCDELGIDVAQVDRVWNGRLGAQKKLTNLIEDHILPQFDVPIVLALDEADALLTTNFSQHFFGLLRSWHNRRAMSPEWEKFNIALVISTEPYLLIDDINQSPFNVGLKLDLSDFDRTQFGQLNVQHRSPLDETAVSQAFNLLNGQPYLTRKLLYLTAVKQQPWTQIATEATLDNGPFGDHLRRLSWSIRTQPKLQQALLQIIRTRTCSDEDALFRLQKAGLVTQSGDVVVCRCGLYAHYFEQKLR</sequence>
<feature type="region of interest" description="Disordered" evidence="1">
    <location>
        <begin position="133"/>
        <end position="153"/>
    </location>
</feature>